<dbReference type="EMBL" id="JADJIB010000004">
    <property type="protein sequence ID" value="MBK7273837.1"/>
    <property type="molecule type" value="Genomic_DNA"/>
</dbReference>
<organism evidence="1 3">
    <name type="scientific">Candidatus Phosphoribacter hodrii</name>
    <dbReference type="NCBI Taxonomy" id="2953743"/>
    <lineage>
        <taxon>Bacteria</taxon>
        <taxon>Bacillati</taxon>
        <taxon>Actinomycetota</taxon>
        <taxon>Actinomycetes</taxon>
        <taxon>Micrococcales</taxon>
        <taxon>Dermatophilaceae</taxon>
        <taxon>Candidatus Phosphoribacter</taxon>
    </lineage>
</organism>
<evidence type="ECO:0000313" key="2">
    <source>
        <dbReference type="EMBL" id="MBL0004146.1"/>
    </source>
</evidence>
<gene>
    <name evidence="1" type="ORF">IPI13_11935</name>
    <name evidence="2" type="ORF">IPP00_09220</name>
</gene>
<evidence type="ECO:0000313" key="1">
    <source>
        <dbReference type="EMBL" id="MBK7273837.1"/>
    </source>
</evidence>
<accession>A0A935MI40</accession>
<comment type="caution">
    <text evidence="1">The sequence shown here is derived from an EMBL/GenBank/DDBJ whole genome shotgun (WGS) entry which is preliminary data.</text>
</comment>
<dbReference type="AlphaFoldDB" id="A0A935MI40"/>
<evidence type="ECO:0000313" key="3">
    <source>
        <dbReference type="Proteomes" id="UP000726105"/>
    </source>
</evidence>
<protein>
    <submittedName>
        <fullName evidence="1">Uncharacterized protein</fullName>
    </submittedName>
</protein>
<reference evidence="1 3" key="1">
    <citation type="submission" date="2020-10" db="EMBL/GenBank/DDBJ databases">
        <title>Connecting structure to function with the recovery of over 1000 high-quality activated sludge metagenome-assembled genomes encoding full-length rRNA genes using long-read sequencing.</title>
        <authorList>
            <person name="Singleton C.M."/>
            <person name="Petriglieri F."/>
            <person name="Kristensen J.M."/>
            <person name="Kirkegaard R.H."/>
            <person name="Michaelsen T.Y."/>
            <person name="Andersen M.H."/>
            <person name="Karst S.M."/>
            <person name="Dueholm M.S."/>
            <person name="Nielsen P.H."/>
            <person name="Albertsen M."/>
        </authorList>
    </citation>
    <scope>NUCLEOTIDE SEQUENCE [LARGE SCALE GENOMIC DNA]</scope>
    <source>
        <strain evidence="1">Ega_18-Q3-R5-49_MAXAC.001</strain>
        <strain evidence="2">Ribe_18-Q3-R11-54_MAXAC.001</strain>
    </source>
</reference>
<dbReference type="Proteomes" id="UP000726105">
    <property type="component" value="Unassembled WGS sequence"/>
</dbReference>
<dbReference type="EMBL" id="JADKGK010000020">
    <property type="protein sequence ID" value="MBL0004146.1"/>
    <property type="molecule type" value="Genomic_DNA"/>
</dbReference>
<proteinExistence type="predicted"/>
<name>A0A935MI40_9MICO</name>
<dbReference type="Proteomes" id="UP000886632">
    <property type="component" value="Unassembled WGS sequence"/>
</dbReference>
<sequence>MATSTASAAATAVDKIDFPDLPSGLSAEQEAVGRAWQAYWRLAWTVFRTPKEPNSDLGKVMTGRALGLFNGYVDKLKLEGRHLEGSTTFWVDSISVSDGTATGCGRLVDFSHEVDDVTGESKEPINPRVRVMSATFVKSGDLWRISSSTKGGC</sequence>